<proteinExistence type="inferred from homology"/>
<comment type="cofactor">
    <cofactor evidence="2">
        <name>Zn(2+)</name>
        <dbReference type="ChEBI" id="CHEBI:29105"/>
    </cofactor>
</comment>
<feature type="domain" description="Peptidase M1 membrane alanine aminopeptidase" evidence="14">
    <location>
        <begin position="308"/>
        <end position="454"/>
    </location>
</feature>
<dbReference type="InterPro" id="IPR045357">
    <property type="entry name" value="Aminopeptidase_N-like_N"/>
</dbReference>
<protein>
    <recommendedName>
        <fullName evidence="5">Aminopeptidase N</fullName>
        <ecNumber evidence="4">3.4.11.2</ecNumber>
    </recommendedName>
    <alternativeName>
        <fullName evidence="11">Alanine aminopeptidase</fullName>
    </alternativeName>
    <alternativeName>
        <fullName evidence="12">Lysyl aminopeptidase</fullName>
    </alternativeName>
</protein>
<keyword evidence="6" id="KW-0645">Protease</keyword>
<evidence type="ECO:0000256" key="4">
    <source>
        <dbReference type="ARBA" id="ARBA00012564"/>
    </source>
</evidence>
<sequence>MALSRSARLGALAVSAASFLVIAASPAPSAGAPGIGDSYFPQLGNGGFDARHYALDVAYDPAGGRLDGRTTITARATQSLTSFDLDLQKLQVTRIEVNGRRAAFTRDGDEIRITPRGVLPRGRDFTVTVTYGGVPEPLSGPIVFGSQYGWMKTADGVFVACEPNAASTWFPSSDHPSDKATYDIRIKAPKGLTAVSNGRLVSTYDKGDKTITHWRESRPMATYLATATIGKFDVRTGKTPSGIPIYVAIDPALANSNTVDVYAVTAAATDYWSKIFGPYPFEETGAIVDDMPEAGFSLEVQSKPAYSAVRSESTIVHELAHQWFGDSVSVERWKDIWLNEGFATYAQWLWAEHKGTSTAHDQFLAAYNSRPADNPFWKIEVADPQRDTMFASAVYQRGAMALQALRERIGDTAFFRLLPAWTKLHRYGNANTADFIRLAEKISGQQLDDLFQKWIYSTERPVL</sequence>
<feature type="domain" description="Aminopeptidase N-like N-terminal" evidence="15">
    <location>
        <begin position="51"/>
        <end position="224"/>
    </location>
</feature>
<dbReference type="SUPFAM" id="SSF63737">
    <property type="entry name" value="Leukotriene A4 hydrolase N-terminal domain"/>
    <property type="match status" value="1"/>
</dbReference>
<keyword evidence="13" id="KW-0732">Signal</keyword>
<dbReference type="SUPFAM" id="SSF55486">
    <property type="entry name" value="Metalloproteases ('zincins'), catalytic domain"/>
    <property type="match status" value="1"/>
</dbReference>
<feature type="chain" id="PRO_5045331711" description="Aminopeptidase N" evidence="13">
    <location>
        <begin position="24"/>
        <end position="463"/>
    </location>
</feature>
<evidence type="ECO:0000256" key="13">
    <source>
        <dbReference type="SAM" id="SignalP"/>
    </source>
</evidence>
<keyword evidence="8 16" id="KW-0378">Hydrolase</keyword>
<keyword evidence="10" id="KW-0482">Metalloprotease</keyword>
<dbReference type="EC" id="3.4.11.2" evidence="4"/>
<dbReference type="InterPro" id="IPR027268">
    <property type="entry name" value="Peptidase_M4/M1_CTD_sf"/>
</dbReference>
<keyword evidence="16" id="KW-0031">Aminopeptidase</keyword>
<evidence type="ECO:0000256" key="12">
    <source>
        <dbReference type="ARBA" id="ARBA00031533"/>
    </source>
</evidence>
<evidence type="ECO:0000256" key="7">
    <source>
        <dbReference type="ARBA" id="ARBA00022723"/>
    </source>
</evidence>
<evidence type="ECO:0000256" key="8">
    <source>
        <dbReference type="ARBA" id="ARBA00022801"/>
    </source>
</evidence>
<comment type="caution">
    <text evidence="16">The sequence shown here is derived from an EMBL/GenBank/DDBJ whole genome shotgun (WGS) entry which is preliminary data.</text>
</comment>
<dbReference type="PANTHER" id="PTHR11533:SF297">
    <property type="entry name" value="AMINOPEPTIDASE N"/>
    <property type="match status" value="1"/>
</dbReference>
<dbReference type="EMBL" id="JAVREY010000012">
    <property type="protein sequence ID" value="MDT0464088.1"/>
    <property type="molecule type" value="Genomic_DNA"/>
</dbReference>
<dbReference type="GO" id="GO:0004177">
    <property type="term" value="F:aminopeptidase activity"/>
    <property type="evidence" value="ECO:0007669"/>
    <property type="project" value="UniProtKB-KW"/>
</dbReference>
<dbReference type="InterPro" id="IPR001930">
    <property type="entry name" value="Peptidase_M1"/>
</dbReference>
<evidence type="ECO:0000256" key="6">
    <source>
        <dbReference type="ARBA" id="ARBA00022670"/>
    </source>
</evidence>
<dbReference type="Gene3D" id="2.60.40.1730">
    <property type="entry name" value="tricorn interacting facor f3 domain"/>
    <property type="match status" value="1"/>
</dbReference>
<evidence type="ECO:0000259" key="14">
    <source>
        <dbReference type="Pfam" id="PF01433"/>
    </source>
</evidence>
<reference evidence="17" key="1">
    <citation type="submission" date="2023-07" db="EMBL/GenBank/DDBJ databases">
        <title>30 novel species of actinomycetes from the DSMZ collection.</title>
        <authorList>
            <person name="Nouioui I."/>
        </authorList>
    </citation>
    <scope>NUCLEOTIDE SEQUENCE [LARGE SCALE GENOMIC DNA]</scope>
    <source>
        <strain evidence="17">DSM 41699</strain>
    </source>
</reference>
<evidence type="ECO:0000256" key="9">
    <source>
        <dbReference type="ARBA" id="ARBA00022833"/>
    </source>
</evidence>
<gene>
    <name evidence="16" type="ORF">RM764_13835</name>
</gene>
<evidence type="ECO:0000256" key="2">
    <source>
        <dbReference type="ARBA" id="ARBA00001947"/>
    </source>
</evidence>
<evidence type="ECO:0000313" key="16">
    <source>
        <dbReference type="EMBL" id="MDT0464088.1"/>
    </source>
</evidence>
<evidence type="ECO:0000256" key="3">
    <source>
        <dbReference type="ARBA" id="ARBA00010136"/>
    </source>
</evidence>
<evidence type="ECO:0000256" key="1">
    <source>
        <dbReference type="ARBA" id="ARBA00000098"/>
    </source>
</evidence>
<dbReference type="CDD" id="cd09603">
    <property type="entry name" value="M1_APN_like"/>
    <property type="match status" value="1"/>
</dbReference>
<keyword evidence="9" id="KW-0862">Zinc</keyword>
<dbReference type="Proteomes" id="UP001183809">
    <property type="component" value="Unassembled WGS sequence"/>
</dbReference>
<keyword evidence="17" id="KW-1185">Reference proteome</keyword>
<dbReference type="RefSeq" id="WP_311695098.1">
    <property type="nucleotide sequence ID" value="NZ_JAVREY010000012.1"/>
</dbReference>
<dbReference type="InterPro" id="IPR050344">
    <property type="entry name" value="Peptidase_M1_aminopeptidases"/>
</dbReference>
<dbReference type="InterPro" id="IPR042097">
    <property type="entry name" value="Aminopeptidase_N-like_N_sf"/>
</dbReference>
<evidence type="ECO:0000313" key="17">
    <source>
        <dbReference type="Proteomes" id="UP001183809"/>
    </source>
</evidence>
<evidence type="ECO:0000259" key="15">
    <source>
        <dbReference type="Pfam" id="PF17900"/>
    </source>
</evidence>
<organism evidence="16 17">
    <name type="scientific">Streptomyces gibsoniae</name>
    <dbReference type="NCBI Taxonomy" id="3075529"/>
    <lineage>
        <taxon>Bacteria</taxon>
        <taxon>Bacillati</taxon>
        <taxon>Actinomycetota</taxon>
        <taxon>Actinomycetes</taxon>
        <taxon>Kitasatosporales</taxon>
        <taxon>Streptomycetaceae</taxon>
        <taxon>Streptomyces</taxon>
    </lineage>
</organism>
<dbReference type="Pfam" id="PF01433">
    <property type="entry name" value="Peptidase_M1"/>
    <property type="match status" value="1"/>
</dbReference>
<evidence type="ECO:0000256" key="11">
    <source>
        <dbReference type="ARBA" id="ARBA00029811"/>
    </source>
</evidence>
<evidence type="ECO:0000256" key="10">
    <source>
        <dbReference type="ARBA" id="ARBA00023049"/>
    </source>
</evidence>
<feature type="signal peptide" evidence="13">
    <location>
        <begin position="1"/>
        <end position="23"/>
    </location>
</feature>
<comment type="similarity">
    <text evidence="3">Belongs to the peptidase M1 family.</text>
</comment>
<accession>A0ABU2TT19</accession>
<dbReference type="PANTHER" id="PTHR11533">
    <property type="entry name" value="PROTEASE M1 ZINC METALLOPROTEASE"/>
    <property type="match status" value="1"/>
</dbReference>
<keyword evidence="7" id="KW-0479">Metal-binding</keyword>
<evidence type="ECO:0000256" key="5">
    <source>
        <dbReference type="ARBA" id="ARBA00015611"/>
    </source>
</evidence>
<comment type="catalytic activity">
    <reaction evidence="1">
        <text>Release of an N-terminal amino acid, Xaa-|-Yaa- from a peptide, amide or arylamide. Xaa is preferably Ala, but may be most amino acids including Pro (slow action). When a terminal hydrophobic residue is followed by a prolyl residue, the two may be released as an intact Xaa-Pro dipeptide.</text>
        <dbReference type="EC" id="3.4.11.2"/>
    </reaction>
</comment>
<name>A0ABU2TT19_9ACTN</name>
<dbReference type="Pfam" id="PF17900">
    <property type="entry name" value="Peptidase_M1_N"/>
    <property type="match status" value="1"/>
</dbReference>
<dbReference type="PRINTS" id="PR00756">
    <property type="entry name" value="ALADIPTASE"/>
</dbReference>
<dbReference type="Gene3D" id="1.10.390.10">
    <property type="entry name" value="Neutral Protease Domain 2"/>
    <property type="match status" value="1"/>
</dbReference>
<dbReference type="InterPro" id="IPR014782">
    <property type="entry name" value="Peptidase_M1_dom"/>
</dbReference>